<dbReference type="AlphaFoldDB" id="A0A0F9FB82"/>
<gene>
    <name evidence="1" type="ORF">LCGC14_1972690</name>
</gene>
<accession>A0A0F9FB82</accession>
<protein>
    <submittedName>
        <fullName evidence="1">Uncharacterized protein</fullName>
    </submittedName>
</protein>
<dbReference type="PROSITE" id="PS51257">
    <property type="entry name" value="PROKAR_LIPOPROTEIN"/>
    <property type="match status" value="1"/>
</dbReference>
<sequence length="136" mass="14789">MKRLLTLAVAAALASTFGCEPLPDEQRAHSRVNEWLVRQYQDDAVKNAVIAQHTLYPYHFVPNAAVLNALGEHDFDILTAHFRKYPGQVNLQRGDTPGTLYGKRVKSIVDLLKKAGLGKKGIKVANALPGGDGIAS</sequence>
<evidence type="ECO:0000313" key="1">
    <source>
        <dbReference type="EMBL" id="KKL83644.1"/>
    </source>
</evidence>
<feature type="non-terminal residue" evidence="1">
    <location>
        <position position="136"/>
    </location>
</feature>
<comment type="caution">
    <text evidence="1">The sequence shown here is derived from an EMBL/GenBank/DDBJ whole genome shotgun (WGS) entry which is preliminary data.</text>
</comment>
<reference evidence="1" key="1">
    <citation type="journal article" date="2015" name="Nature">
        <title>Complex archaea that bridge the gap between prokaryotes and eukaryotes.</title>
        <authorList>
            <person name="Spang A."/>
            <person name="Saw J.H."/>
            <person name="Jorgensen S.L."/>
            <person name="Zaremba-Niedzwiedzka K."/>
            <person name="Martijn J."/>
            <person name="Lind A.E."/>
            <person name="van Eijk R."/>
            <person name="Schleper C."/>
            <person name="Guy L."/>
            <person name="Ettema T.J."/>
        </authorList>
    </citation>
    <scope>NUCLEOTIDE SEQUENCE</scope>
</reference>
<dbReference type="EMBL" id="LAZR01021925">
    <property type="protein sequence ID" value="KKL83644.1"/>
    <property type="molecule type" value="Genomic_DNA"/>
</dbReference>
<proteinExistence type="predicted"/>
<organism evidence="1">
    <name type="scientific">marine sediment metagenome</name>
    <dbReference type="NCBI Taxonomy" id="412755"/>
    <lineage>
        <taxon>unclassified sequences</taxon>
        <taxon>metagenomes</taxon>
        <taxon>ecological metagenomes</taxon>
    </lineage>
</organism>
<name>A0A0F9FB82_9ZZZZ</name>